<name>A0A2I0J5E6_PUNGR</name>
<dbReference type="EMBL" id="PGOL01002008">
    <property type="protein sequence ID" value="PKI51465.1"/>
    <property type="molecule type" value="Genomic_DNA"/>
</dbReference>
<comment type="caution">
    <text evidence="1">The sequence shown here is derived from an EMBL/GenBank/DDBJ whole genome shotgun (WGS) entry which is preliminary data.</text>
</comment>
<evidence type="ECO:0000313" key="2">
    <source>
        <dbReference type="Proteomes" id="UP000233551"/>
    </source>
</evidence>
<dbReference type="Proteomes" id="UP000233551">
    <property type="component" value="Unassembled WGS sequence"/>
</dbReference>
<dbReference type="AlphaFoldDB" id="A0A2I0J5E6"/>
<proteinExistence type="predicted"/>
<protein>
    <submittedName>
        <fullName evidence="1">Uncharacterized protein</fullName>
    </submittedName>
</protein>
<reference evidence="1 2" key="1">
    <citation type="submission" date="2017-11" db="EMBL/GenBank/DDBJ databases">
        <title>De-novo sequencing of pomegranate (Punica granatum L.) genome.</title>
        <authorList>
            <person name="Akparov Z."/>
            <person name="Amiraslanov A."/>
            <person name="Hajiyeva S."/>
            <person name="Abbasov M."/>
            <person name="Kaur K."/>
            <person name="Hamwieh A."/>
            <person name="Solovyev V."/>
            <person name="Salamov A."/>
            <person name="Braich B."/>
            <person name="Kosarev P."/>
            <person name="Mahmoud A."/>
            <person name="Hajiyev E."/>
            <person name="Babayeva S."/>
            <person name="Izzatullayeva V."/>
            <person name="Mammadov A."/>
            <person name="Mammadov A."/>
            <person name="Sharifova S."/>
            <person name="Ojaghi J."/>
            <person name="Eynullazada K."/>
            <person name="Bayramov B."/>
            <person name="Abdulazimova A."/>
            <person name="Shahmuradov I."/>
        </authorList>
    </citation>
    <scope>NUCLEOTIDE SEQUENCE [LARGE SCALE GENOMIC DNA]</scope>
    <source>
        <strain evidence="2">cv. AG2017</strain>
        <tissue evidence="1">Leaf</tissue>
    </source>
</reference>
<sequence>MGEFEMEKAKAKAKVLKRKMVKHGMKVVVACKKGWYKLRKNLKRSMLRVCKLVILDTMPAFMHCENVDITLAEVDSDIYASDHEIFPQQYLTSWIDLDIARALSLGKAKKFSEFN</sequence>
<accession>A0A2I0J5E6</accession>
<evidence type="ECO:0000313" key="1">
    <source>
        <dbReference type="EMBL" id="PKI51465.1"/>
    </source>
</evidence>
<gene>
    <name evidence="1" type="ORF">CRG98_028176</name>
</gene>
<organism evidence="1 2">
    <name type="scientific">Punica granatum</name>
    <name type="common">Pomegranate</name>
    <dbReference type="NCBI Taxonomy" id="22663"/>
    <lineage>
        <taxon>Eukaryota</taxon>
        <taxon>Viridiplantae</taxon>
        <taxon>Streptophyta</taxon>
        <taxon>Embryophyta</taxon>
        <taxon>Tracheophyta</taxon>
        <taxon>Spermatophyta</taxon>
        <taxon>Magnoliopsida</taxon>
        <taxon>eudicotyledons</taxon>
        <taxon>Gunneridae</taxon>
        <taxon>Pentapetalae</taxon>
        <taxon>rosids</taxon>
        <taxon>malvids</taxon>
        <taxon>Myrtales</taxon>
        <taxon>Lythraceae</taxon>
        <taxon>Punica</taxon>
    </lineage>
</organism>
<keyword evidence="2" id="KW-1185">Reference proteome</keyword>